<keyword evidence="1" id="KW-0812">Transmembrane</keyword>
<dbReference type="AlphaFoldDB" id="A0A9W6WKZ1"/>
<feature type="transmembrane region" description="Helical" evidence="1">
    <location>
        <begin position="12"/>
        <end position="45"/>
    </location>
</feature>
<keyword evidence="1" id="KW-1133">Transmembrane helix</keyword>
<dbReference type="EMBL" id="BSXN01003570">
    <property type="protein sequence ID" value="GME79546.1"/>
    <property type="molecule type" value="Genomic_DNA"/>
</dbReference>
<accession>A0A9W6WKZ1</accession>
<organism evidence="2 3">
    <name type="scientific">Candida boidinii</name>
    <name type="common">Yeast</name>
    <dbReference type="NCBI Taxonomy" id="5477"/>
    <lineage>
        <taxon>Eukaryota</taxon>
        <taxon>Fungi</taxon>
        <taxon>Dikarya</taxon>
        <taxon>Ascomycota</taxon>
        <taxon>Saccharomycotina</taxon>
        <taxon>Pichiomycetes</taxon>
        <taxon>Pichiales</taxon>
        <taxon>Pichiaceae</taxon>
        <taxon>Ogataea</taxon>
        <taxon>Ogataea/Candida clade</taxon>
    </lineage>
</organism>
<evidence type="ECO:0000313" key="3">
    <source>
        <dbReference type="Proteomes" id="UP001165120"/>
    </source>
</evidence>
<comment type="caution">
    <text evidence="2">The sequence shown here is derived from an EMBL/GenBank/DDBJ whole genome shotgun (WGS) entry which is preliminary data.</text>
</comment>
<reference evidence="2" key="1">
    <citation type="submission" date="2023-04" db="EMBL/GenBank/DDBJ databases">
        <title>Candida boidinii NBRC 10035.</title>
        <authorList>
            <person name="Ichikawa N."/>
            <person name="Sato H."/>
            <person name="Tonouchi N."/>
        </authorList>
    </citation>
    <scope>NUCLEOTIDE SEQUENCE</scope>
    <source>
        <strain evidence="2">NBRC 10035</strain>
    </source>
</reference>
<evidence type="ECO:0000256" key="1">
    <source>
        <dbReference type="SAM" id="Phobius"/>
    </source>
</evidence>
<sequence>MDVVYDVQVAVTVVVAVVVVVVVAAVVVVAVVVVVVAAAAAVFVVEKALFVHLVYVKFYICRSCFPLVVVDNFGVDYLLENTCSVAVADAAGAVDGDGDVGYVDVVADVEYFASFVAVHNYLAAFEDFVEFGY</sequence>
<gene>
    <name evidence="2" type="ORF">Cboi02_000615700</name>
</gene>
<proteinExistence type="predicted"/>
<keyword evidence="1" id="KW-0472">Membrane</keyword>
<evidence type="ECO:0000313" key="2">
    <source>
        <dbReference type="EMBL" id="GME79546.1"/>
    </source>
</evidence>
<dbReference type="Proteomes" id="UP001165120">
    <property type="component" value="Unassembled WGS sequence"/>
</dbReference>
<keyword evidence="3" id="KW-1185">Reference proteome</keyword>
<protein>
    <submittedName>
        <fullName evidence="2">Unnamed protein product</fullName>
    </submittedName>
</protein>
<name>A0A9W6WKZ1_CANBO</name>